<evidence type="ECO:0000313" key="2">
    <source>
        <dbReference type="EMBL" id="KAH8518245.1"/>
    </source>
</evidence>
<dbReference type="InterPro" id="IPR015655">
    <property type="entry name" value="PP2C"/>
</dbReference>
<reference evidence="2" key="1">
    <citation type="journal article" date="2021" name="J. Hered.">
        <title>Genome Assembly of Salicaceae Populus deltoides (Eastern Cottonwood) I-69 Based on Nanopore Sequencing and Hi-C Technologies.</title>
        <authorList>
            <person name="Bai S."/>
            <person name="Wu H."/>
            <person name="Zhang J."/>
            <person name="Pan Z."/>
            <person name="Zhao W."/>
            <person name="Li Z."/>
            <person name="Tong C."/>
        </authorList>
    </citation>
    <scope>NUCLEOTIDE SEQUENCE</scope>
    <source>
        <tissue evidence="2">Leaf</tissue>
    </source>
</reference>
<dbReference type="Pfam" id="PF00481">
    <property type="entry name" value="PP2C"/>
    <property type="match status" value="1"/>
</dbReference>
<sequence>MTEHSDEDTEFITLRSDGLWKLMSNQEAYDCYADLEDAEEAAKKLIEEALNRGSMDDISCMVVAFL</sequence>
<name>A0A8T2ZLK6_POPDE</name>
<dbReference type="PROSITE" id="PS51746">
    <property type="entry name" value="PPM_2"/>
    <property type="match status" value="1"/>
</dbReference>
<dbReference type="Gene3D" id="3.60.40.10">
    <property type="entry name" value="PPM-type phosphatase domain"/>
    <property type="match status" value="1"/>
</dbReference>
<comment type="caution">
    <text evidence="2">The sequence shown here is derived from an EMBL/GenBank/DDBJ whole genome shotgun (WGS) entry which is preliminary data.</text>
</comment>
<dbReference type="Proteomes" id="UP000807159">
    <property type="component" value="Chromosome 1"/>
</dbReference>
<dbReference type="EMBL" id="JACEGQ020000001">
    <property type="protein sequence ID" value="KAH8518245.1"/>
    <property type="molecule type" value="Genomic_DNA"/>
</dbReference>
<gene>
    <name evidence="2" type="ORF">H0E87_000190</name>
</gene>
<evidence type="ECO:0000313" key="3">
    <source>
        <dbReference type="Proteomes" id="UP000807159"/>
    </source>
</evidence>
<dbReference type="GO" id="GO:0004722">
    <property type="term" value="F:protein serine/threonine phosphatase activity"/>
    <property type="evidence" value="ECO:0007669"/>
    <property type="project" value="InterPro"/>
</dbReference>
<keyword evidence="3" id="KW-1185">Reference proteome</keyword>
<dbReference type="SUPFAM" id="SSF81606">
    <property type="entry name" value="PP2C-like"/>
    <property type="match status" value="1"/>
</dbReference>
<proteinExistence type="predicted"/>
<feature type="domain" description="PPM-type phosphatase" evidence="1">
    <location>
        <begin position="1"/>
        <end position="65"/>
    </location>
</feature>
<dbReference type="InterPro" id="IPR036457">
    <property type="entry name" value="PPM-type-like_dom_sf"/>
</dbReference>
<protein>
    <recommendedName>
        <fullName evidence="1">PPM-type phosphatase domain-containing protein</fullName>
    </recommendedName>
</protein>
<evidence type="ECO:0000259" key="1">
    <source>
        <dbReference type="PROSITE" id="PS51746"/>
    </source>
</evidence>
<dbReference type="AlphaFoldDB" id="A0A8T2ZLK6"/>
<organism evidence="2 3">
    <name type="scientific">Populus deltoides</name>
    <name type="common">Eastern poplar</name>
    <name type="synonym">Eastern cottonwood</name>
    <dbReference type="NCBI Taxonomy" id="3696"/>
    <lineage>
        <taxon>Eukaryota</taxon>
        <taxon>Viridiplantae</taxon>
        <taxon>Streptophyta</taxon>
        <taxon>Embryophyta</taxon>
        <taxon>Tracheophyta</taxon>
        <taxon>Spermatophyta</taxon>
        <taxon>Magnoliopsida</taxon>
        <taxon>eudicotyledons</taxon>
        <taxon>Gunneridae</taxon>
        <taxon>Pentapetalae</taxon>
        <taxon>rosids</taxon>
        <taxon>fabids</taxon>
        <taxon>Malpighiales</taxon>
        <taxon>Salicaceae</taxon>
        <taxon>Saliceae</taxon>
        <taxon>Populus</taxon>
    </lineage>
</organism>
<dbReference type="InterPro" id="IPR001932">
    <property type="entry name" value="PPM-type_phosphatase-like_dom"/>
</dbReference>
<accession>A0A8T2ZLK6</accession>
<dbReference type="PANTHER" id="PTHR47992">
    <property type="entry name" value="PROTEIN PHOSPHATASE"/>
    <property type="match status" value="1"/>
</dbReference>